<proteinExistence type="inferred from homology"/>
<dbReference type="GO" id="GO:0046872">
    <property type="term" value="F:metal ion binding"/>
    <property type="evidence" value="ECO:0007669"/>
    <property type="project" value="UniProtKB-KW"/>
</dbReference>
<dbReference type="RefSeq" id="WP_220162010.1">
    <property type="nucleotide sequence ID" value="NZ_CP080507.1"/>
</dbReference>
<comment type="similarity">
    <text evidence="1">Belongs to the sulfatase family.</text>
</comment>
<dbReference type="PROSITE" id="PS51318">
    <property type="entry name" value="TAT"/>
    <property type="match status" value="1"/>
</dbReference>
<evidence type="ECO:0000313" key="5">
    <source>
        <dbReference type="EMBL" id="QYM78876.1"/>
    </source>
</evidence>
<evidence type="ECO:0000256" key="3">
    <source>
        <dbReference type="ARBA" id="ARBA00022801"/>
    </source>
</evidence>
<dbReference type="InterPro" id="IPR019546">
    <property type="entry name" value="TAT_signal_bac_arc"/>
</dbReference>
<keyword evidence="6" id="KW-1185">Reference proteome</keyword>
<keyword evidence="2" id="KW-0479">Metal-binding</keyword>
<dbReference type="EMBL" id="CP080507">
    <property type="protein sequence ID" value="QYM78876.1"/>
    <property type="molecule type" value="Genomic_DNA"/>
</dbReference>
<dbReference type="InterPro" id="IPR000917">
    <property type="entry name" value="Sulfatase_N"/>
</dbReference>
<accession>A0A8F9TVR4</accession>
<dbReference type="KEGG" id="ole:K0B96_16465"/>
<name>A0A8F9TVR4_9BACT</name>
<dbReference type="AlphaFoldDB" id="A0A8F9TVR4"/>
<evidence type="ECO:0000313" key="6">
    <source>
        <dbReference type="Proteomes" id="UP000825051"/>
    </source>
</evidence>
<dbReference type="PANTHER" id="PTHR45953">
    <property type="entry name" value="IDURONATE 2-SULFATASE"/>
    <property type="match status" value="1"/>
</dbReference>
<dbReference type="PANTHER" id="PTHR45953:SF1">
    <property type="entry name" value="IDURONATE 2-SULFATASE"/>
    <property type="match status" value="1"/>
</dbReference>
<dbReference type="SUPFAM" id="SSF53649">
    <property type="entry name" value="Alkaline phosphatase-like"/>
    <property type="match status" value="1"/>
</dbReference>
<dbReference type="Proteomes" id="UP000825051">
    <property type="component" value="Chromosome"/>
</dbReference>
<dbReference type="NCBIfam" id="TIGR01409">
    <property type="entry name" value="TAT_signal_seq"/>
    <property type="match status" value="1"/>
</dbReference>
<evidence type="ECO:0000259" key="4">
    <source>
        <dbReference type="Pfam" id="PF00884"/>
    </source>
</evidence>
<dbReference type="Pfam" id="PF00884">
    <property type="entry name" value="Sulfatase"/>
    <property type="match status" value="1"/>
</dbReference>
<dbReference type="GO" id="GO:0008484">
    <property type="term" value="F:sulfuric ester hydrolase activity"/>
    <property type="evidence" value="ECO:0007669"/>
    <property type="project" value="TreeGrafter"/>
</dbReference>
<dbReference type="InterPro" id="IPR006311">
    <property type="entry name" value="TAT_signal"/>
</dbReference>
<feature type="domain" description="Sulfatase N-terminal" evidence="4">
    <location>
        <begin position="39"/>
        <end position="356"/>
    </location>
</feature>
<dbReference type="InterPro" id="IPR024607">
    <property type="entry name" value="Sulfatase_CS"/>
</dbReference>
<dbReference type="GO" id="GO:0005737">
    <property type="term" value="C:cytoplasm"/>
    <property type="evidence" value="ECO:0007669"/>
    <property type="project" value="TreeGrafter"/>
</dbReference>
<dbReference type="PROSITE" id="PS00149">
    <property type="entry name" value="SULFATASE_2"/>
    <property type="match status" value="1"/>
</dbReference>
<gene>
    <name evidence="5" type="ORF">K0B96_16465</name>
</gene>
<evidence type="ECO:0000256" key="1">
    <source>
        <dbReference type="ARBA" id="ARBA00008779"/>
    </source>
</evidence>
<dbReference type="InterPro" id="IPR017850">
    <property type="entry name" value="Alkaline_phosphatase_core_sf"/>
</dbReference>
<dbReference type="Gene3D" id="3.40.720.10">
    <property type="entry name" value="Alkaline Phosphatase, subunit A"/>
    <property type="match status" value="1"/>
</dbReference>
<organism evidence="5 6">
    <name type="scientific">Horticoccus luteus</name>
    <dbReference type="NCBI Taxonomy" id="2862869"/>
    <lineage>
        <taxon>Bacteria</taxon>
        <taxon>Pseudomonadati</taxon>
        <taxon>Verrucomicrobiota</taxon>
        <taxon>Opitutia</taxon>
        <taxon>Opitutales</taxon>
        <taxon>Opitutaceae</taxon>
        <taxon>Horticoccus</taxon>
    </lineage>
</organism>
<reference evidence="5" key="1">
    <citation type="submission" date="2021-08" db="EMBL/GenBank/DDBJ databases">
        <title>Genome of a novel bacterium of the phylum Verrucomicrobia, Oleiharenicola sp. KSB-15.</title>
        <authorList>
            <person name="Chung J.-H."/>
            <person name="Ahn J.-H."/>
            <person name="Yoon Y."/>
            <person name="Kim D.-Y."/>
            <person name="An S.-H."/>
            <person name="Park I."/>
            <person name="Yeon J."/>
        </authorList>
    </citation>
    <scope>NUCLEOTIDE SEQUENCE</scope>
    <source>
        <strain evidence="5">KSB-15</strain>
    </source>
</reference>
<evidence type="ECO:0000256" key="2">
    <source>
        <dbReference type="ARBA" id="ARBA00022723"/>
    </source>
</evidence>
<sequence>MNRRHFLQTSAFAAGAAALGPRLRGGPALVSPEARRDRPNVFFIFTDQQQADALSCAGALGLRTPAMDSLAARGVRFERAYAFQPLCLPSRTCLMTGQAPRRFGIRVNNREPLLPAGTPTIGRLAASAGYDTAYVGKWHVPIQPDDVALHGFADMRGITNEGRDDLVLQPCDAILRQRRKNPLFLVAALINPHDACEYARDQPLPNGDLPPAPSPALCPPLPPNHALLPDEPAALARIKQLTPRVYPTAGWGDDQWRRYIWAYHRLVEKSDALVGRLLESLAAAGRERDTVVIFSSDHGDGGASHLWNQKSVLYEESVRVPLIMAGPGISGRGRADNEHLVSLGLDFLPTLCDYTGAAQPEVCPGRSLRPLVESARTLNTPWRDHLIAETEFHLQKNDESSGIMGRMARTDRYKYIAYSEGAHREQFFDLGLDPRESRNLVHEPALAGEIRRHRALLAAWAQRTHDDFPLVAGAA</sequence>
<protein>
    <submittedName>
        <fullName evidence="5">Sulfatase-like hydrolase/transferase</fullName>
    </submittedName>
</protein>
<keyword evidence="3 5" id="KW-0378">Hydrolase</keyword>